<sequence>MLLQWINRMVKKSNRRTLYEQLQWQRFLLRTGVPATAQILDMVEEQDELLGYVQLRMWVMLKIKGVIVYRHMQTLLNKKQKPGIGDTIHIRYCPDDLSRILIV</sequence>
<keyword evidence="2" id="KW-1185">Reference proteome</keyword>
<dbReference type="RefSeq" id="WP_129131828.1">
    <property type="nucleotide sequence ID" value="NZ_SDHW01000005.1"/>
</dbReference>
<name>A0A4Q1CFI3_9BACT</name>
<accession>A0A4Q1CFI3</accession>
<protein>
    <submittedName>
        <fullName evidence="1">Uncharacterized protein</fullName>
    </submittedName>
</protein>
<dbReference type="EMBL" id="SDHW01000005">
    <property type="protein sequence ID" value="RXK58772.1"/>
    <property type="molecule type" value="Genomic_DNA"/>
</dbReference>
<organism evidence="1 2">
    <name type="scientific">Lacibacter luteus</name>
    <dbReference type="NCBI Taxonomy" id="2508719"/>
    <lineage>
        <taxon>Bacteria</taxon>
        <taxon>Pseudomonadati</taxon>
        <taxon>Bacteroidota</taxon>
        <taxon>Chitinophagia</taxon>
        <taxon>Chitinophagales</taxon>
        <taxon>Chitinophagaceae</taxon>
        <taxon>Lacibacter</taxon>
    </lineage>
</organism>
<proteinExistence type="predicted"/>
<gene>
    <name evidence="1" type="ORF">ESA94_15390</name>
</gene>
<dbReference type="AlphaFoldDB" id="A0A4Q1CFI3"/>
<dbReference type="Proteomes" id="UP000290204">
    <property type="component" value="Unassembled WGS sequence"/>
</dbReference>
<evidence type="ECO:0000313" key="2">
    <source>
        <dbReference type="Proteomes" id="UP000290204"/>
    </source>
</evidence>
<comment type="caution">
    <text evidence="1">The sequence shown here is derived from an EMBL/GenBank/DDBJ whole genome shotgun (WGS) entry which is preliminary data.</text>
</comment>
<evidence type="ECO:0000313" key="1">
    <source>
        <dbReference type="EMBL" id="RXK58772.1"/>
    </source>
</evidence>
<reference evidence="1 2" key="1">
    <citation type="submission" date="2019-01" db="EMBL/GenBank/DDBJ databases">
        <title>Lacibacter sp. strain TTM-7.</title>
        <authorList>
            <person name="Chen W.-M."/>
        </authorList>
    </citation>
    <scope>NUCLEOTIDE SEQUENCE [LARGE SCALE GENOMIC DNA]</scope>
    <source>
        <strain evidence="1 2">TTM-7</strain>
    </source>
</reference>